<evidence type="ECO:0000313" key="1">
    <source>
        <dbReference type="EMBL" id="MFC0082526.1"/>
    </source>
</evidence>
<reference evidence="1 2" key="1">
    <citation type="submission" date="2024-09" db="EMBL/GenBank/DDBJ databases">
        <authorList>
            <person name="Sun Q."/>
            <person name="Mori K."/>
        </authorList>
    </citation>
    <scope>NUCLEOTIDE SEQUENCE [LARGE SCALE GENOMIC DNA]</scope>
    <source>
        <strain evidence="1 2">JCM 15389</strain>
    </source>
</reference>
<evidence type="ECO:0000313" key="2">
    <source>
        <dbReference type="Proteomes" id="UP001589788"/>
    </source>
</evidence>
<dbReference type="InterPro" id="IPR027417">
    <property type="entry name" value="P-loop_NTPase"/>
</dbReference>
<proteinExistence type="predicted"/>
<gene>
    <name evidence="1" type="ORF">ACFFRE_10330</name>
</gene>
<evidence type="ECO:0008006" key="3">
    <source>
        <dbReference type="Google" id="ProtNLM"/>
    </source>
</evidence>
<dbReference type="EMBL" id="JBHLYQ010000111">
    <property type="protein sequence ID" value="MFC0082526.1"/>
    <property type="molecule type" value="Genomic_DNA"/>
</dbReference>
<accession>A0ABV6C6S2</accession>
<sequence>MRSDLLPNPRTSRQPLGLAALRAAVEPLGGAEGRWLPPPLALADLLPEGLRRGWVVQIEGGWRGGTSLALALAAAAGAQGSWSAWVGLPTLCPLAAAEAGVPLERCLLVPQPGAAWAEAVALALEGVDLVVARPPKRVSATTARRLHGQARHHGSVLLLLDGPSWPEPLDVVLEVRSASWHGVEEGHGHLQARRCQVLRTGRRSGGVPRTAAVWLPGPR</sequence>
<dbReference type="SUPFAM" id="SSF52540">
    <property type="entry name" value="P-loop containing nucleoside triphosphate hydrolases"/>
    <property type="match status" value="1"/>
</dbReference>
<comment type="caution">
    <text evidence="1">The sequence shown here is derived from an EMBL/GenBank/DDBJ whole genome shotgun (WGS) entry which is preliminary data.</text>
</comment>
<dbReference type="Proteomes" id="UP001589788">
    <property type="component" value="Unassembled WGS sequence"/>
</dbReference>
<protein>
    <recommendedName>
        <fullName evidence="3">Protein ImuA</fullName>
    </recommendedName>
</protein>
<name>A0ABV6C6S2_9ACTN</name>
<organism evidence="1 2">
    <name type="scientific">Aciditerrimonas ferrireducens</name>
    <dbReference type="NCBI Taxonomy" id="667306"/>
    <lineage>
        <taxon>Bacteria</taxon>
        <taxon>Bacillati</taxon>
        <taxon>Actinomycetota</taxon>
        <taxon>Acidimicrobiia</taxon>
        <taxon>Acidimicrobiales</taxon>
        <taxon>Acidimicrobiaceae</taxon>
        <taxon>Aciditerrimonas</taxon>
    </lineage>
</organism>
<dbReference type="Gene3D" id="3.40.50.300">
    <property type="entry name" value="P-loop containing nucleotide triphosphate hydrolases"/>
    <property type="match status" value="1"/>
</dbReference>
<keyword evidence="2" id="KW-1185">Reference proteome</keyword>
<dbReference type="RefSeq" id="WP_248108890.1">
    <property type="nucleotide sequence ID" value="NZ_JAKHEX010000021.1"/>
</dbReference>